<sequence>MHSEGNNIIRPRFLSFCCTGFSPMPATHYGLMENLNLLWIPIKFWKGVLAHFKHNWVGKAPLPSFSHTHSSTKNRNLNLLLSREDGFLWRKNSTFAISRHYKRFDVFIEAEANKAAAKYDNASIDFQTEFYRREGLTPYSEAKLPITSDVPEGCVIIREHIPITNLFTCLWFNEVDRFTSRDQISFATVRNKITSKTNWTVNMFMDCERRNFVVQAYHRDVLEHLSPPPPRVTSRPPPPLPRTPDKMSSGSSRGNVVPKNKVPAKHRTDRRSGSKRHRKVAAGSRNIS</sequence>
<protein>
    <recommendedName>
        <fullName evidence="2">TOD1/MUCI70 glycosyltransferase-like domain-containing protein</fullName>
    </recommendedName>
</protein>
<dbReference type="PANTHER" id="PTHR12956">
    <property type="entry name" value="ALKALINE CERAMIDASE-RELATED"/>
    <property type="match status" value="1"/>
</dbReference>
<evidence type="ECO:0000259" key="2">
    <source>
        <dbReference type="Pfam" id="PF04765"/>
    </source>
</evidence>
<feature type="compositionally biased region" description="Basic residues" evidence="1">
    <location>
        <begin position="262"/>
        <end position="280"/>
    </location>
</feature>
<reference evidence="3" key="1">
    <citation type="journal article" date="2016" name="Nat. Genet.">
        <title>A high-quality carrot genome assembly provides new insights into carotenoid accumulation and asterid genome evolution.</title>
        <authorList>
            <person name="Iorizzo M."/>
            <person name="Ellison S."/>
            <person name="Senalik D."/>
            <person name="Zeng P."/>
            <person name="Satapoomin P."/>
            <person name="Huang J."/>
            <person name="Bowman M."/>
            <person name="Iovene M."/>
            <person name="Sanseverino W."/>
            <person name="Cavagnaro P."/>
            <person name="Yildiz M."/>
            <person name="Macko-Podgorni A."/>
            <person name="Moranska E."/>
            <person name="Grzebelus E."/>
            <person name="Grzebelus D."/>
            <person name="Ashrafi H."/>
            <person name="Zheng Z."/>
            <person name="Cheng S."/>
            <person name="Spooner D."/>
            <person name="Van Deynze A."/>
            <person name="Simon P."/>
        </authorList>
    </citation>
    <scope>NUCLEOTIDE SEQUENCE [LARGE SCALE GENOMIC DNA]</scope>
    <source>
        <tissue evidence="3">Leaf</tissue>
    </source>
</reference>
<dbReference type="EMBL" id="LNRQ01000001">
    <property type="protein sequence ID" value="KZN11419.1"/>
    <property type="molecule type" value="Genomic_DNA"/>
</dbReference>
<comment type="caution">
    <text evidence="3">The sequence shown here is derived from an EMBL/GenBank/DDBJ whole genome shotgun (WGS) entry which is preliminary data.</text>
</comment>
<feature type="region of interest" description="Disordered" evidence="1">
    <location>
        <begin position="223"/>
        <end position="288"/>
    </location>
</feature>
<proteinExistence type="predicted"/>
<dbReference type="InterPro" id="IPR048354">
    <property type="entry name" value="TOD1_MUCI70_glycTrfase_dom"/>
</dbReference>
<accession>A0A166IRU8</accession>
<dbReference type="InterPro" id="IPR006852">
    <property type="entry name" value="TOD1_MUCI70"/>
</dbReference>
<evidence type="ECO:0000256" key="1">
    <source>
        <dbReference type="SAM" id="MobiDB-lite"/>
    </source>
</evidence>
<dbReference type="STRING" id="79200.A0A166IRU8"/>
<dbReference type="AlphaFoldDB" id="A0A166IRU8"/>
<feature type="compositionally biased region" description="Pro residues" evidence="1">
    <location>
        <begin position="226"/>
        <end position="242"/>
    </location>
</feature>
<organism evidence="3">
    <name type="scientific">Daucus carota subsp. sativus</name>
    <name type="common">Carrot</name>
    <dbReference type="NCBI Taxonomy" id="79200"/>
    <lineage>
        <taxon>Eukaryota</taxon>
        <taxon>Viridiplantae</taxon>
        <taxon>Streptophyta</taxon>
        <taxon>Embryophyta</taxon>
        <taxon>Tracheophyta</taxon>
        <taxon>Spermatophyta</taxon>
        <taxon>Magnoliopsida</taxon>
        <taxon>eudicotyledons</taxon>
        <taxon>Gunneridae</taxon>
        <taxon>Pentapetalae</taxon>
        <taxon>asterids</taxon>
        <taxon>campanulids</taxon>
        <taxon>Apiales</taxon>
        <taxon>Apiaceae</taxon>
        <taxon>Apioideae</taxon>
        <taxon>Scandiceae</taxon>
        <taxon>Daucinae</taxon>
        <taxon>Daucus</taxon>
        <taxon>Daucus sect. Daucus</taxon>
    </lineage>
</organism>
<name>A0A166IRU8_DAUCS</name>
<dbReference type="Gramene" id="KZN11419">
    <property type="protein sequence ID" value="KZN11419"/>
    <property type="gene ID" value="DCAR_004075"/>
</dbReference>
<feature type="domain" description="TOD1/MUCI70 glycosyltransferase-like" evidence="2">
    <location>
        <begin position="86"/>
        <end position="218"/>
    </location>
</feature>
<dbReference type="Pfam" id="PF04765">
    <property type="entry name" value="TOD1_MUCI70"/>
    <property type="match status" value="1"/>
</dbReference>
<evidence type="ECO:0000313" key="3">
    <source>
        <dbReference type="EMBL" id="KZN11419.1"/>
    </source>
</evidence>
<dbReference type="PANTHER" id="PTHR12956:SF38">
    <property type="entry name" value="HEXOSYLTRANSFERASE MUCI70-RELATED"/>
    <property type="match status" value="1"/>
</dbReference>
<gene>
    <name evidence="3" type="ORF">DCAR_004075</name>
</gene>